<keyword evidence="2 3" id="KW-0378">Hydrolase</keyword>
<dbReference type="OrthoDB" id="9807202at2"/>
<dbReference type="InterPro" id="IPR038592">
    <property type="entry name" value="CheD-like_sf"/>
</dbReference>
<comment type="catalytic activity">
    <reaction evidence="3">
        <text>L-glutaminyl-[protein] + H2O = L-glutamyl-[protein] + NH4(+)</text>
        <dbReference type="Rhea" id="RHEA:16441"/>
        <dbReference type="Rhea" id="RHEA-COMP:10207"/>
        <dbReference type="Rhea" id="RHEA-COMP:10208"/>
        <dbReference type="ChEBI" id="CHEBI:15377"/>
        <dbReference type="ChEBI" id="CHEBI:28938"/>
        <dbReference type="ChEBI" id="CHEBI:29973"/>
        <dbReference type="ChEBI" id="CHEBI:30011"/>
        <dbReference type="EC" id="3.5.1.44"/>
    </reaction>
</comment>
<evidence type="ECO:0000313" key="5">
    <source>
        <dbReference type="Proteomes" id="UP000248168"/>
    </source>
</evidence>
<dbReference type="RefSeq" id="WP_121989313.1">
    <property type="nucleotide sequence ID" value="NZ_OUNR01000012.1"/>
</dbReference>
<keyword evidence="1 3" id="KW-0145">Chemotaxis</keyword>
<dbReference type="HAMAP" id="MF_01440">
    <property type="entry name" value="CheD"/>
    <property type="match status" value="1"/>
</dbReference>
<name>A0A330L7P0_9BACT</name>
<dbReference type="GO" id="GO:0050568">
    <property type="term" value="F:protein-glutamine glutaminase activity"/>
    <property type="evidence" value="ECO:0007669"/>
    <property type="project" value="UniProtKB-UniRule"/>
</dbReference>
<comment type="similarity">
    <text evidence="3">Belongs to the CheD family.</text>
</comment>
<organism evidence="4 5">
    <name type="scientific">Nitrospira lenta</name>
    <dbReference type="NCBI Taxonomy" id="1436998"/>
    <lineage>
        <taxon>Bacteria</taxon>
        <taxon>Pseudomonadati</taxon>
        <taxon>Nitrospirota</taxon>
        <taxon>Nitrospiria</taxon>
        <taxon>Nitrospirales</taxon>
        <taxon>Nitrospiraceae</taxon>
        <taxon>Nitrospira</taxon>
    </lineage>
</organism>
<keyword evidence="4" id="KW-0675">Receptor</keyword>
<dbReference type="Pfam" id="PF03975">
    <property type="entry name" value="CheD"/>
    <property type="match status" value="1"/>
</dbReference>
<dbReference type="InterPro" id="IPR005659">
    <property type="entry name" value="Chemorcpt_Glu_NH3ase_CheD"/>
</dbReference>
<dbReference type="EMBL" id="OUNR01000012">
    <property type="protein sequence ID" value="SPP65005.1"/>
    <property type="molecule type" value="Genomic_DNA"/>
</dbReference>
<proteinExistence type="inferred from homology"/>
<dbReference type="InterPro" id="IPR011324">
    <property type="entry name" value="Cytotoxic_necrot_fac-like_cat"/>
</dbReference>
<dbReference type="PANTHER" id="PTHR35147">
    <property type="entry name" value="CHEMORECEPTOR GLUTAMINE DEAMIDASE CHED-RELATED"/>
    <property type="match status" value="1"/>
</dbReference>
<reference evidence="5" key="1">
    <citation type="submission" date="2018-04" db="EMBL/GenBank/DDBJ databases">
        <authorList>
            <person name="Lucker S."/>
            <person name="Sakoula D."/>
        </authorList>
    </citation>
    <scope>NUCLEOTIDE SEQUENCE [LARGE SCALE GENOMIC DNA]</scope>
</reference>
<protein>
    <recommendedName>
        <fullName evidence="3">Probable chemoreceptor glutamine deamidase CheD</fullName>
        <ecNumber evidence="3">3.5.1.44</ecNumber>
    </recommendedName>
</protein>
<keyword evidence="5" id="KW-1185">Reference proteome</keyword>
<dbReference type="SUPFAM" id="SSF64438">
    <property type="entry name" value="CNF1/YfiH-like putative cysteine hydrolases"/>
    <property type="match status" value="1"/>
</dbReference>
<evidence type="ECO:0000256" key="2">
    <source>
        <dbReference type="ARBA" id="ARBA00022801"/>
    </source>
</evidence>
<dbReference type="PANTHER" id="PTHR35147:SF3">
    <property type="entry name" value="CHEMORECEPTOR GLUTAMINE DEAMIDASE CHED 1-RELATED"/>
    <property type="match status" value="1"/>
</dbReference>
<dbReference type="Gene3D" id="3.30.1330.200">
    <property type="match status" value="1"/>
</dbReference>
<gene>
    <name evidence="3 4" type="primary">cheD</name>
    <name evidence="4" type="ORF">NITLEN_20645</name>
</gene>
<evidence type="ECO:0000313" key="4">
    <source>
        <dbReference type="EMBL" id="SPP65005.1"/>
    </source>
</evidence>
<dbReference type="EC" id="3.5.1.44" evidence="3"/>
<evidence type="ECO:0000256" key="3">
    <source>
        <dbReference type="HAMAP-Rule" id="MF_01440"/>
    </source>
</evidence>
<dbReference type="AlphaFoldDB" id="A0A330L7P0"/>
<sequence length="173" mass="19038">MALPANVTEVFLQPGEFHFGHAKTRIKTILGSCVAITMWHPILHIGGMCHFLLPSRDTRASERLDGRYGSDALQLFLQEMARKGTTLKEYQVKVFGGGDMFPSLDKRGKALEIGMRNVELARKALEDLGVPVAAEHVGDVGHRQVIFDVWSGDVWVRHQRIPANGGPNVVGVA</sequence>
<comment type="function">
    <text evidence="3">Probably deamidates glutamine residues to glutamate on methyl-accepting chemotaxis receptors (MCPs), playing an important role in chemotaxis.</text>
</comment>
<evidence type="ECO:0000256" key="1">
    <source>
        <dbReference type="ARBA" id="ARBA00022500"/>
    </source>
</evidence>
<accession>A0A330L7P0</accession>
<dbReference type="Proteomes" id="UP000248168">
    <property type="component" value="Unassembled WGS sequence"/>
</dbReference>
<dbReference type="InParanoid" id="A0A330L7P0"/>
<dbReference type="CDD" id="cd16352">
    <property type="entry name" value="CheD"/>
    <property type="match status" value="1"/>
</dbReference>
<dbReference type="GO" id="GO:0006935">
    <property type="term" value="P:chemotaxis"/>
    <property type="evidence" value="ECO:0007669"/>
    <property type="project" value="UniProtKB-UniRule"/>
</dbReference>